<protein>
    <submittedName>
        <fullName evidence="1">LysR family transcriptional regulator</fullName>
    </submittedName>
</protein>
<sequence length="296" mass="31487">MELQQMRYVVAVAETGGFTRAAERCLVVQSALSHQIGKLEKELGARLFERTSRRVRLTPAGEAFLPAARQALEAAERARAEVAAATGEIRGRLRLGAITTVTAVDVPGLMRAYHAAYPQVAMRLVDGMSEALLHGVREGTLDVAFLGVQPSFRTDEPGLGSRTLVVDRHVVVTAPEHPLARAVADGAAAMVPLERLADESFVDFPAGLAARAQTDEAFAAAGLRREVAFEAKGLDFVADLVRGGLGIALLPSRLVPRLPRLAVVPVRDGPVREERMVWSAARCSPAAAAFLASVGS</sequence>
<name>A0ACD5A5A7_9ACTN</name>
<keyword evidence="2" id="KW-1185">Reference proteome</keyword>
<evidence type="ECO:0000313" key="1">
    <source>
        <dbReference type="EMBL" id="WWQ62363.1"/>
    </source>
</evidence>
<proteinExistence type="predicted"/>
<evidence type="ECO:0000313" key="2">
    <source>
        <dbReference type="Proteomes" id="UP001432251"/>
    </source>
</evidence>
<dbReference type="EMBL" id="CP146022">
    <property type="protein sequence ID" value="WWQ62363.1"/>
    <property type="molecule type" value="Genomic_DNA"/>
</dbReference>
<organism evidence="1 2">
    <name type="scientific">Streptomyces citrinus</name>
    <dbReference type="NCBI Taxonomy" id="3118173"/>
    <lineage>
        <taxon>Bacteria</taxon>
        <taxon>Bacillati</taxon>
        <taxon>Actinomycetota</taxon>
        <taxon>Actinomycetes</taxon>
        <taxon>Kitasatosporales</taxon>
        <taxon>Streptomycetaceae</taxon>
        <taxon>Streptomyces</taxon>
    </lineage>
</organism>
<gene>
    <name evidence="1" type="ORF">V2W30_02615</name>
</gene>
<dbReference type="Proteomes" id="UP001432251">
    <property type="component" value="Chromosome"/>
</dbReference>
<accession>A0ACD5A5A7</accession>
<reference evidence="1" key="1">
    <citation type="journal article" date="2025" name="Int. J. Syst. Evol. Microbiol.">
        <title>Streptomyces citrinus sp. nov., with yellow diffusible pigment.</title>
        <authorList>
            <person name="He Y."/>
            <person name="Yang E."/>
            <person name="Xu J."/>
            <person name="Sun Y."/>
            <person name="Sun L."/>
        </authorList>
    </citation>
    <scope>NUCLEOTIDE SEQUENCE</scope>
    <source>
        <strain evidence="1">Q6</strain>
    </source>
</reference>